<dbReference type="Proteomes" id="UP000295146">
    <property type="component" value="Unassembled WGS sequence"/>
</dbReference>
<accession>A0A4R8CL06</accession>
<organism evidence="2 3">
    <name type="scientific">Kribbella pratensis</name>
    <dbReference type="NCBI Taxonomy" id="2512112"/>
    <lineage>
        <taxon>Bacteria</taxon>
        <taxon>Bacillati</taxon>
        <taxon>Actinomycetota</taxon>
        <taxon>Actinomycetes</taxon>
        <taxon>Propionibacteriales</taxon>
        <taxon>Kribbellaceae</taxon>
        <taxon>Kribbella</taxon>
    </lineage>
</organism>
<dbReference type="SUPFAM" id="SSF56266">
    <property type="entry name" value="DmpA/ArgJ-like"/>
    <property type="match status" value="1"/>
</dbReference>
<dbReference type="GO" id="GO:0004177">
    <property type="term" value="F:aminopeptidase activity"/>
    <property type="evidence" value="ECO:0007669"/>
    <property type="project" value="TreeGrafter"/>
</dbReference>
<evidence type="ECO:0000256" key="1">
    <source>
        <dbReference type="ARBA" id="ARBA00007068"/>
    </source>
</evidence>
<dbReference type="InterPro" id="IPR016117">
    <property type="entry name" value="ArgJ-like_dom_sf"/>
</dbReference>
<evidence type="ECO:0000313" key="3">
    <source>
        <dbReference type="Proteomes" id="UP000295146"/>
    </source>
</evidence>
<keyword evidence="3" id="KW-1185">Reference proteome</keyword>
<comment type="similarity">
    <text evidence="1">Belongs to the peptidase S58 family.</text>
</comment>
<dbReference type="Pfam" id="PF03576">
    <property type="entry name" value="Peptidase_S58"/>
    <property type="match status" value="1"/>
</dbReference>
<comment type="caution">
    <text evidence="2">The sequence shown here is derived from an EMBL/GenBank/DDBJ whole genome shotgun (WGS) entry which is preliminary data.</text>
</comment>
<dbReference type="PANTHER" id="PTHR36512">
    <property type="entry name" value="D-AMINOPEPTIDASE"/>
    <property type="match status" value="1"/>
</dbReference>
<dbReference type="CDD" id="cd02252">
    <property type="entry name" value="nylC_like"/>
    <property type="match status" value="1"/>
</dbReference>
<dbReference type="InterPro" id="IPR005321">
    <property type="entry name" value="Peptidase_S58_DmpA"/>
</dbReference>
<reference evidence="2 3" key="1">
    <citation type="submission" date="2019-03" db="EMBL/GenBank/DDBJ databases">
        <title>Genomic Encyclopedia of Type Strains, Phase III (KMG-III): the genomes of soil and plant-associated and newly described type strains.</title>
        <authorList>
            <person name="Whitman W."/>
        </authorList>
    </citation>
    <scope>NUCLEOTIDE SEQUENCE [LARGE SCALE GENOMIC DNA]</scope>
    <source>
        <strain evidence="2 3">VKM Ac-2573</strain>
    </source>
</reference>
<dbReference type="PANTHER" id="PTHR36512:SF3">
    <property type="entry name" value="BLR5678 PROTEIN"/>
    <property type="match status" value="1"/>
</dbReference>
<protein>
    <submittedName>
        <fullName evidence="2">L-aminopeptidase/D-esterase-like protein</fullName>
    </submittedName>
</protein>
<name>A0A4R8CL06_9ACTN</name>
<gene>
    <name evidence="2" type="ORF">EV653_1869</name>
</gene>
<dbReference type="EMBL" id="SODP01000001">
    <property type="protein sequence ID" value="TDW76711.1"/>
    <property type="molecule type" value="Genomic_DNA"/>
</dbReference>
<dbReference type="Gene3D" id="3.60.70.12">
    <property type="entry name" value="L-amino peptidase D-ALA esterase/amidase"/>
    <property type="match status" value="1"/>
</dbReference>
<sequence length="355" mass="36380">MIRRMQPGPHNAITDVPGVLVGQVERLDAPYLTGTTVIYLPATAVAGVDVRGGAPGTRETDLLSPVNSNGGVNAIVLTGGSAFGLDTAGSVMRWLEERGEGVRVGQGEYDVVPIVPTAVIFDLARGGDFKARPESSWGADAIAAATDGPVALGNHGAGAGARARSLKGGVGSASVRLDDGTTVGVLVIVNAAGSTVDADGNLYGARLGIGDEFSHLRTPVEPPPPAAPGRNLIPGPPMNTVIAVVATDVPLDKAATKRMAMVAHDGLARAIDPIHTLVDGDSIFAVSTRTADDDRPRLSLTDPMALGQLETLYAAGARTLSRAIVHAMLNAESVETPAGMIPSYRDAYPSAFSTD</sequence>
<evidence type="ECO:0000313" key="2">
    <source>
        <dbReference type="EMBL" id="TDW76711.1"/>
    </source>
</evidence>
<dbReference type="AlphaFoldDB" id="A0A4R8CL06"/>
<proteinExistence type="inferred from homology"/>